<gene>
    <name evidence="7" type="ORF">Ahy_A01g000218</name>
</gene>
<dbReference type="PANTHER" id="PTHR31413:SF43">
    <property type="entry name" value="NINJA-FAMILY PROTEIN"/>
    <property type="match status" value="1"/>
</dbReference>
<dbReference type="EMBL" id="SDMP01000001">
    <property type="protein sequence ID" value="RYR75644.1"/>
    <property type="molecule type" value="Genomic_DNA"/>
</dbReference>
<feature type="compositionally biased region" description="Basic and acidic residues" evidence="5">
    <location>
        <begin position="97"/>
        <end position="106"/>
    </location>
</feature>
<feature type="compositionally biased region" description="Polar residues" evidence="5">
    <location>
        <begin position="125"/>
        <end position="136"/>
    </location>
</feature>
<keyword evidence="3 4" id="KW-0539">Nucleus</keyword>
<dbReference type="InterPro" id="IPR031307">
    <property type="entry name" value="Ninja_fam"/>
</dbReference>
<dbReference type="GO" id="GO:0045892">
    <property type="term" value="P:negative regulation of DNA-templated transcription"/>
    <property type="evidence" value="ECO:0007669"/>
    <property type="project" value="TreeGrafter"/>
</dbReference>
<evidence type="ECO:0000313" key="8">
    <source>
        <dbReference type="Proteomes" id="UP000289738"/>
    </source>
</evidence>
<accession>A0A445EJP0</accession>
<protein>
    <recommendedName>
        <fullName evidence="4">Ninja-family protein</fullName>
    </recommendedName>
    <alternativeName>
        <fullName evidence="4">ABI-binding protein</fullName>
    </alternativeName>
</protein>
<dbReference type="STRING" id="3818.A0A445EJP0"/>
<dbReference type="GO" id="GO:0007165">
    <property type="term" value="P:signal transduction"/>
    <property type="evidence" value="ECO:0007669"/>
    <property type="project" value="InterPro"/>
</dbReference>
<comment type="subcellular location">
    <subcellularLocation>
        <location evidence="1 4">Nucleus</location>
    </subcellularLocation>
</comment>
<organism evidence="7 8">
    <name type="scientific">Arachis hypogaea</name>
    <name type="common">Peanut</name>
    <dbReference type="NCBI Taxonomy" id="3818"/>
    <lineage>
        <taxon>Eukaryota</taxon>
        <taxon>Viridiplantae</taxon>
        <taxon>Streptophyta</taxon>
        <taxon>Embryophyta</taxon>
        <taxon>Tracheophyta</taxon>
        <taxon>Spermatophyta</taxon>
        <taxon>Magnoliopsida</taxon>
        <taxon>eudicotyledons</taxon>
        <taxon>Gunneridae</taxon>
        <taxon>Pentapetalae</taxon>
        <taxon>rosids</taxon>
        <taxon>fabids</taxon>
        <taxon>Fabales</taxon>
        <taxon>Fabaceae</taxon>
        <taxon>Papilionoideae</taxon>
        <taxon>50 kb inversion clade</taxon>
        <taxon>dalbergioids sensu lato</taxon>
        <taxon>Dalbergieae</taxon>
        <taxon>Pterocarpus clade</taxon>
        <taxon>Arachis</taxon>
    </lineage>
</organism>
<dbReference type="InterPro" id="IPR032308">
    <property type="entry name" value="TDBD"/>
</dbReference>
<dbReference type="Pfam" id="PF16135">
    <property type="entry name" value="TDBD"/>
    <property type="match status" value="1"/>
</dbReference>
<dbReference type="OrthoDB" id="667358at2759"/>
<proteinExistence type="inferred from homology"/>
<evidence type="ECO:0000313" key="7">
    <source>
        <dbReference type="EMBL" id="RYR75644.1"/>
    </source>
</evidence>
<evidence type="ECO:0000259" key="6">
    <source>
        <dbReference type="Pfam" id="PF16135"/>
    </source>
</evidence>
<dbReference type="Proteomes" id="UP000289738">
    <property type="component" value="Chromosome A01"/>
</dbReference>
<feature type="region of interest" description="Disordered" evidence="5">
    <location>
        <begin position="93"/>
        <end position="160"/>
    </location>
</feature>
<comment type="similarity">
    <text evidence="2 4">Belongs to the Ninja family.</text>
</comment>
<comment type="caution">
    <text evidence="7">The sequence shown here is derived from an EMBL/GenBank/DDBJ whole genome shotgun (WGS) entry which is preliminary data.</text>
</comment>
<evidence type="ECO:0000256" key="3">
    <source>
        <dbReference type="ARBA" id="ARBA00023242"/>
    </source>
</evidence>
<comment type="function">
    <text evidence="4">Acts as a negative regulator of abscisic acid (ABA) response.</text>
</comment>
<name>A0A445EJP0_ARAHY</name>
<evidence type="ECO:0000256" key="2">
    <source>
        <dbReference type="ARBA" id="ARBA00006081"/>
    </source>
</evidence>
<dbReference type="PANTHER" id="PTHR31413">
    <property type="entry name" value="AFP HOMOLOG 2"/>
    <property type="match status" value="1"/>
</dbReference>
<reference evidence="7 8" key="1">
    <citation type="submission" date="2019-01" db="EMBL/GenBank/DDBJ databases">
        <title>Sequencing of cultivated peanut Arachis hypogaea provides insights into genome evolution and oil improvement.</title>
        <authorList>
            <person name="Chen X."/>
        </authorList>
    </citation>
    <scope>NUCLEOTIDE SEQUENCE [LARGE SCALE GENOMIC DNA]</scope>
    <source>
        <strain evidence="8">cv. Fuhuasheng</strain>
        <tissue evidence="7">Leaves</tissue>
    </source>
</reference>
<dbReference type="GO" id="GO:0005634">
    <property type="term" value="C:nucleus"/>
    <property type="evidence" value="ECO:0007669"/>
    <property type="project" value="UniProtKB-SubCell"/>
</dbReference>
<feature type="domain" description="Tify" evidence="6">
    <location>
        <begin position="197"/>
        <end position="235"/>
    </location>
</feature>
<evidence type="ECO:0000256" key="1">
    <source>
        <dbReference type="ARBA" id="ARBA00004123"/>
    </source>
</evidence>
<dbReference type="AlphaFoldDB" id="A0A445EJP0"/>
<evidence type="ECO:0000256" key="4">
    <source>
        <dbReference type="RuleBase" id="RU369029"/>
    </source>
</evidence>
<keyword evidence="8" id="KW-1185">Reference proteome</keyword>
<sequence>MEIKEKKWMKRSSSTSSIIYIEENERKEKDPFVPWLERSWSMPSEAVMMKCRDMHMTAKILLLHEQNRRGAAAPSVLPSSAHVIDHVKKLLATPNGDSRHEGESSSKIKTSPTGIKGYDPKKSSKQPTLQKMSSSSKRLKAKKNQSSCVKGDNNKNNNDDAMEILRHIPSVSTRGDGPSGKRIEGILYKYNRGQVCIVCVCHGRFLSPSEFVMHAGGNQVDNPMKHITVSSNNSI</sequence>
<evidence type="ECO:0000256" key="5">
    <source>
        <dbReference type="SAM" id="MobiDB-lite"/>
    </source>
</evidence>